<dbReference type="PROSITE" id="PS51257">
    <property type="entry name" value="PROKAR_LIPOPROTEIN"/>
    <property type="match status" value="1"/>
</dbReference>
<dbReference type="AlphaFoldDB" id="A0A423TPD0"/>
<dbReference type="Proteomes" id="UP000283509">
    <property type="component" value="Unassembled WGS sequence"/>
</dbReference>
<organism evidence="2 3">
    <name type="scientific">Penaeus vannamei</name>
    <name type="common">Whiteleg shrimp</name>
    <name type="synonym">Litopenaeus vannamei</name>
    <dbReference type="NCBI Taxonomy" id="6689"/>
    <lineage>
        <taxon>Eukaryota</taxon>
        <taxon>Metazoa</taxon>
        <taxon>Ecdysozoa</taxon>
        <taxon>Arthropoda</taxon>
        <taxon>Crustacea</taxon>
        <taxon>Multicrustacea</taxon>
        <taxon>Malacostraca</taxon>
        <taxon>Eumalacostraca</taxon>
        <taxon>Eucarida</taxon>
        <taxon>Decapoda</taxon>
        <taxon>Dendrobranchiata</taxon>
        <taxon>Penaeoidea</taxon>
        <taxon>Penaeidae</taxon>
        <taxon>Penaeus</taxon>
    </lineage>
</organism>
<keyword evidence="3" id="KW-1185">Reference proteome</keyword>
<reference evidence="2 3" key="2">
    <citation type="submission" date="2019-01" db="EMBL/GenBank/DDBJ databases">
        <title>The decoding of complex shrimp genome reveals the adaptation for benthos swimmer, frequently molting mechanism and breeding impact on genome.</title>
        <authorList>
            <person name="Sun Y."/>
            <person name="Gao Y."/>
            <person name="Yu Y."/>
        </authorList>
    </citation>
    <scope>NUCLEOTIDE SEQUENCE [LARGE SCALE GENOMIC DNA]</scope>
    <source>
        <tissue evidence="2">Muscle</tissue>
    </source>
</reference>
<protein>
    <submittedName>
        <fullName evidence="2">Uncharacterized protein</fullName>
    </submittedName>
</protein>
<reference evidence="2 3" key="1">
    <citation type="submission" date="2018-04" db="EMBL/GenBank/DDBJ databases">
        <authorList>
            <person name="Zhang X."/>
            <person name="Yuan J."/>
            <person name="Li F."/>
            <person name="Xiang J."/>
        </authorList>
    </citation>
    <scope>NUCLEOTIDE SEQUENCE [LARGE SCALE GENOMIC DNA]</scope>
    <source>
        <tissue evidence="2">Muscle</tissue>
    </source>
</reference>
<evidence type="ECO:0000313" key="3">
    <source>
        <dbReference type="Proteomes" id="UP000283509"/>
    </source>
</evidence>
<evidence type="ECO:0000313" key="2">
    <source>
        <dbReference type="EMBL" id="ROT78320.1"/>
    </source>
</evidence>
<evidence type="ECO:0000256" key="1">
    <source>
        <dbReference type="SAM" id="SignalP"/>
    </source>
</evidence>
<name>A0A423TPD0_PENVA</name>
<feature type="chain" id="PRO_5019173633" evidence="1">
    <location>
        <begin position="26"/>
        <end position="310"/>
    </location>
</feature>
<accession>A0A423TPD0</accession>
<comment type="caution">
    <text evidence="2">The sequence shown here is derived from an EMBL/GenBank/DDBJ whole genome shotgun (WGS) entry which is preliminary data.</text>
</comment>
<sequence length="310" mass="34976">MASRHACRILLQIAAFMSAATVSCSEEPLLVNYMIPGSSLTEYKGDSSFIHISKADIPDRILISMCWESQNPKCIVHALTKETTLGYLCHNGTAQYTVKYQEEFDCMCSSGDREKGQRMYHDVFTYKSGPKWSITENRTKCVTSEFLHSVPESHTIRVKVYKSESIKITVCTEGIMPFKGNMFNRKYKDKFLYLEKEGINITYPLYKCENFSGDIKKKNLSQVIDEYNLSVSNGQETLVASLYNISRVVKQMIRGRRTTSTPLPTLEDPNYLSLSIMTDPPVNSGTFSSKVSVGLVAFAFCAGHFGRPFI</sequence>
<feature type="signal peptide" evidence="1">
    <location>
        <begin position="1"/>
        <end position="25"/>
    </location>
</feature>
<dbReference type="EMBL" id="QCYY01001399">
    <property type="protein sequence ID" value="ROT78320.1"/>
    <property type="molecule type" value="Genomic_DNA"/>
</dbReference>
<proteinExistence type="predicted"/>
<dbReference type="OrthoDB" id="6353705at2759"/>
<keyword evidence="1" id="KW-0732">Signal</keyword>
<gene>
    <name evidence="2" type="ORF">C7M84_002951</name>
</gene>